<proteinExistence type="predicted"/>
<evidence type="ECO:0000256" key="1">
    <source>
        <dbReference type="SAM" id="SignalP"/>
    </source>
</evidence>
<accession>A0A914D3C0</accession>
<name>A0A914D3C0_9BILA</name>
<evidence type="ECO:0000313" key="2">
    <source>
        <dbReference type="Proteomes" id="UP000887540"/>
    </source>
</evidence>
<protein>
    <submittedName>
        <fullName evidence="3">Uncharacterized protein</fullName>
    </submittedName>
</protein>
<dbReference type="AlphaFoldDB" id="A0A914D3C0"/>
<keyword evidence="2" id="KW-1185">Reference proteome</keyword>
<dbReference type="Proteomes" id="UP000887540">
    <property type="component" value="Unplaced"/>
</dbReference>
<dbReference type="WBParaSite" id="ACRNAN_scaffold1834.g27156.t1">
    <property type="protein sequence ID" value="ACRNAN_scaffold1834.g27156.t1"/>
    <property type="gene ID" value="ACRNAN_scaffold1834.g27156"/>
</dbReference>
<reference evidence="3" key="1">
    <citation type="submission" date="2022-11" db="UniProtKB">
        <authorList>
            <consortium name="WormBaseParasite"/>
        </authorList>
    </citation>
    <scope>IDENTIFICATION</scope>
</reference>
<feature type="signal peptide" evidence="1">
    <location>
        <begin position="1"/>
        <end position="18"/>
    </location>
</feature>
<evidence type="ECO:0000313" key="3">
    <source>
        <dbReference type="WBParaSite" id="ACRNAN_scaffold1834.g27156.t1"/>
    </source>
</evidence>
<organism evidence="2 3">
    <name type="scientific">Acrobeloides nanus</name>
    <dbReference type="NCBI Taxonomy" id="290746"/>
    <lineage>
        <taxon>Eukaryota</taxon>
        <taxon>Metazoa</taxon>
        <taxon>Ecdysozoa</taxon>
        <taxon>Nematoda</taxon>
        <taxon>Chromadorea</taxon>
        <taxon>Rhabditida</taxon>
        <taxon>Tylenchina</taxon>
        <taxon>Cephalobomorpha</taxon>
        <taxon>Cephaloboidea</taxon>
        <taxon>Cephalobidae</taxon>
        <taxon>Acrobeloides</taxon>
    </lineage>
</organism>
<feature type="chain" id="PRO_5037157068" evidence="1">
    <location>
        <begin position="19"/>
        <end position="93"/>
    </location>
</feature>
<keyword evidence="1" id="KW-0732">Signal</keyword>
<sequence length="93" mass="10598">MKFFIAALFCFVIIDTMAYPVGDKASSDDDHVMVVSMTNIASKYLFRWSVRIQSVSKKAVFHLVVQFLVVLQKNVQDYVQCTDGQILVLFKSL</sequence>